<dbReference type="GO" id="GO:0016787">
    <property type="term" value="F:hydrolase activity"/>
    <property type="evidence" value="ECO:0007669"/>
    <property type="project" value="UniProtKB-KW"/>
</dbReference>
<accession>C4NFH1</accession>
<feature type="domain" description="AB hydrolase-1" evidence="1">
    <location>
        <begin position="15"/>
        <end position="203"/>
    </location>
</feature>
<dbReference type="Pfam" id="PF12697">
    <property type="entry name" value="Abhydrolase_6"/>
    <property type="match status" value="1"/>
</dbReference>
<dbReference type="ESTHER" id="9acto-c4nfh1">
    <property type="family name" value="6_AlphaBeta_hydrolase"/>
</dbReference>
<sequence>MIQGMTVSDYLLPGLGALSAWTRVHLVELPGGSGSGRPPHDLTVEEYARAAADWLCAQRLGRIVLAGHSSGTQVAAETALLCPDEVAGVVLAGPAIDPVARGGLRVFARWWIDRRGDPKSLDEVHKPEREQVGFRRLFQVLRAHLRHDLEKPVVGLCVPVLVIRGSEDRLGTARWARRLADLAAVGGRYVEVPGTHSFCWRYPQAWSAPIREFAGWSVSVSGT</sequence>
<organism evidence="2">
    <name type="scientific">Actinoplanes garbadinensis</name>
    <dbReference type="NCBI Taxonomy" id="69485"/>
    <lineage>
        <taxon>Bacteria</taxon>
        <taxon>Bacillati</taxon>
        <taxon>Actinomycetota</taxon>
        <taxon>Actinomycetes</taxon>
        <taxon>Micromonosporales</taxon>
        <taxon>Micromonosporaceae</taxon>
        <taxon>Actinoplanes</taxon>
    </lineage>
</organism>
<dbReference type="PANTHER" id="PTHR43433:SF5">
    <property type="entry name" value="AB HYDROLASE-1 DOMAIN-CONTAINING PROTEIN"/>
    <property type="match status" value="1"/>
</dbReference>
<name>C4NFH1_ACTGA</name>
<keyword evidence="2" id="KW-0378">Hydrolase</keyword>
<reference evidence="2" key="1">
    <citation type="journal article" date="2009" name="Mol. Microbiol.">
        <title>Organization of the genes encoding the biosynthesis of actagardine and engineering of a variant generation system.</title>
        <authorList>
            <person name="Boakes S."/>
            <person name="Cortes J."/>
            <person name="Appleyard A.N."/>
            <person name="Rudd B.A.M."/>
            <person name="Dawson M.J."/>
        </authorList>
    </citation>
    <scope>NUCLEOTIDE SEQUENCE</scope>
    <source>
        <strain evidence="2">ATCC 31049</strain>
    </source>
</reference>
<dbReference type="AlphaFoldDB" id="C4NFH1"/>
<protein>
    <submittedName>
        <fullName evidence="2">Hydrolase</fullName>
    </submittedName>
</protein>
<evidence type="ECO:0000259" key="1">
    <source>
        <dbReference type="Pfam" id="PF12697"/>
    </source>
</evidence>
<dbReference type="InterPro" id="IPR029058">
    <property type="entry name" value="AB_hydrolase_fold"/>
</dbReference>
<dbReference type="InterPro" id="IPR000073">
    <property type="entry name" value="AB_hydrolase_1"/>
</dbReference>
<proteinExistence type="predicted"/>
<dbReference type="Gene3D" id="3.40.50.1820">
    <property type="entry name" value="alpha/beta hydrolase"/>
    <property type="match status" value="1"/>
</dbReference>
<evidence type="ECO:0000313" key="2">
    <source>
        <dbReference type="EMBL" id="ACR33043.1"/>
    </source>
</evidence>
<dbReference type="PANTHER" id="PTHR43433">
    <property type="entry name" value="HYDROLASE, ALPHA/BETA FOLD FAMILY PROTEIN"/>
    <property type="match status" value="1"/>
</dbReference>
<dbReference type="EMBL" id="FJ547091">
    <property type="protein sequence ID" value="ACR33043.1"/>
    <property type="molecule type" value="Genomic_DNA"/>
</dbReference>
<dbReference type="SUPFAM" id="SSF53474">
    <property type="entry name" value="alpha/beta-Hydrolases"/>
    <property type="match status" value="1"/>
</dbReference>
<dbReference type="InterPro" id="IPR050471">
    <property type="entry name" value="AB_hydrolase"/>
</dbReference>